<evidence type="ECO:0000259" key="2">
    <source>
        <dbReference type="Pfam" id="PF01400"/>
    </source>
</evidence>
<evidence type="ECO:0000313" key="3">
    <source>
        <dbReference type="EMBL" id="GBN55323.1"/>
    </source>
</evidence>
<sequence>MFVWNALEWQSQYEKSSYEDIQILGPYDYYSVMHYPIPAPRTHLPSFEVLQKGIDLSRIGQRAGQTQIDKDKIKRLYS</sequence>
<dbReference type="Proteomes" id="UP000499080">
    <property type="component" value="Unassembled WGS sequence"/>
</dbReference>
<evidence type="ECO:0000256" key="1">
    <source>
        <dbReference type="ARBA" id="ARBA00001947"/>
    </source>
</evidence>
<comment type="caution">
    <text evidence="3">The sequence shown here is derived from an EMBL/GenBank/DDBJ whole genome shotgun (WGS) entry which is preliminary data.</text>
</comment>
<dbReference type="Pfam" id="PF01400">
    <property type="entry name" value="Astacin"/>
    <property type="match status" value="1"/>
</dbReference>
<dbReference type="InterPro" id="IPR001506">
    <property type="entry name" value="Peptidase_M12A"/>
</dbReference>
<organism evidence="3 4">
    <name type="scientific">Araneus ventricosus</name>
    <name type="common">Orbweaver spider</name>
    <name type="synonym">Epeira ventricosa</name>
    <dbReference type="NCBI Taxonomy" id="182803"/>
    <lineage>
        <taxon>Eukaryota</taxon>
        <taxon>Metazoa</taxon>
        <taxon>Ecdysozoa</taxon>
        <taxon>Arthropoda</taxon>
        <taxon>Chelicerata</taxon>
        <taxon>Arachnida</taxon>
        <taxon>Araneae</taxon>
        <taxon>Araneomorphae</taxon>
        <taxon>Entelegynae</taxon>
        <taxon>Araneoidea</taxon>
        <taxon>Araneidae</taxon>
        <taxon>Araneus</taxon>
    </lineage>
</organism>
<protein>
    <recommendedName>
        <fullName evidence="2">Peptidase M12A domain-containing protein</fullName>
    </recommendedName>
</protein>
<keyword evidence="4" id="KW-1185">Reference proteome</keyword>
<dbReference type="InterPro" id="IPR024079">
    <property type="entry name" value="MetalloPept_cat_dom_sf"/>
</dbReference>
<evidence type="ECO:0000313" key="4">
    <source>
        <dbReference type="Proteomes" id="UP000499080"/>
    </source>
</evidence>
<accession>A0A4Y2PWS4</accession>
<proteinExistence type="predicted"/>
<dbReference type="Gene3D" id="3.40.390.10">
    <property type="entry name" value="Collagenase (Catalytic Domain)"/>
    <property type="match status" value="1"/>
</dbReference>
<dbReference type="EMBL" id="BGPR01012263">
    <property type="protein sequence ID" value="GBN55323.1"/>
    <property type="molecule type" value="Genomic_DNA"/>
</dbReference>
<dbReference type="SUPFAM" id="SSF55486">
    <property type="entry name" value="Metalloproteases ('zincins'), catalytic domain"/>
    <property type="match status" value="1"/>
</dbReference>
<gene>
    <name evidence="3" type="ORF">AVEN_208178_1</name>
</gene>
<dbReference type="OrthoDB" id="6422320at2759"/>
<reference evidence="3 4" key="1">
    <citation type="journal article" date="2019" name="Sci. Rep.">
        <title>Orb-weaving spider Araneus ventricosus genome elucidates the spidroin gene catalogue.</title>
        <authorList>
            <person name="Kono N."/>
            <person name="Nakamura H."/>
            <person name="Ohtoshi R."/>
            <person name="Moran D.A.P."/>
            <person name="Shinohara A."/>
            <person name="Yoshida Y."/>
            <person name="Fujiwara M."/>
            <person name="Mori M."/>
            <person name="Tomita M."/>
            <person name="Arakawa K."/>
        </authorList>
    </citation>
    <scope>NUCLEOTIDE SEQUENCE [LARGE SCALE GENOMIC DNA]</scope>
</reference>
<comment type="cofactor">
    <cofactor evidence="1">
        <name>Zn(2+)</name>
        <dbReference type="ChEBI" id="CHEBI:29105"/>
    </cofactor>
</comment>
<name>A0A4Y2PWS4_ARAVE</name>
<dbReference type="GO" id="GO:0004222">
    <property type="term" value="F:metalloendopeptidase activity"/>
    <property type="evidence" value="ECO:0007669"/>
    <property type="project" value="InterPro"/>
</dbReference>
<feature type="domain" description="Peptidase M12A" evidence="2">
    <location>
        <begin position="10"/>
        <end position="77"/>
    </location>
</feature>
<dbReference type="AlphaFoldDB" id="A0A4Y2PWS4"/>
<dbReference type="GO" id="GO:0006508">
    <property type="term" value="P:proteolysis"/>
    <property type="evidence" value="ECO:0007669"/>
    <property type="project" value="InterPro"/>
</dbReference>